<accession>A0A1G2HGH6</accession>
<organism evidence="1 2">
    <name type="scientific">Candidatus Spechtbacteria bacterium RIFCSPLOWO2_02_FULL_38_8</name>
    <dbReference type="NCBI Taxonomy" id="1802164"/>
    <lineage>
        <taxon>Bacteria</taxon>
        <taxon>Candidatus Spechtiibacteriota</taxon>
    </lineage>
</organism>
<proteinExistence type="predicted"/>
<dbReference type="InterPro" id="IPR053177">
    <property type="entry name" value="ADP-glucose_phosphorylase"/>
</dbReference>
<dbReference type="EMBL" id="MHOJ01000040">
    <property type="protein sequence ID" value="OGZ61592.1"/>
    <property type="molecule type" value="Genomic_DNA"/>
</dbReference>
<dbReference type="PANTHER" id="PTHR42763:SF2">
    <property type="entry name" value="ADP-GLUCOSE PHOSPHORYLASE"/>
    <property type="match status" value="1"/>
</dbReference>
<dbReference type="PANTHER" id="PTHR42763">
    <property type="entry name" value="ADP-GLUCOSE PHOSPHORYLASE"/>
    <property type="match status" value="1"/>
</dbReference>
<dbReference type="STRING" id="1802164.A3H51_02030"/>
<dbReference type="InterPro" id="IPR036265">
    <property type="entry name" value="HIT-like_sf"/>
</dbReference>
<evidence type="ECO:0000313" key="1">
    <source>
        <dbReference type="EMBL" id="OGZ61592.1"/>
    </source>
</evidence>
<evidence type="ECO:0000313" key="2">
    <source>
        <dbReference type="Proteomes" id="UP000178509"/>
    </source>
</evidence>
<dbReference type="Proteomes" id="UP000178509">
    <property type="component" value="Unassembled WGS sequence"/>
</dbReference>
<dbReference type="Gene3D" id="3.30.428.10">
    <property type="entry name" value="HIT-like"/>
    <property type="match status" value="1"/>
</dbReference>
<gene>
    <name evidence="1" type="ORF">A3H51_02030</name>
</gene>
<sequence length="122" mass="14242">MFENKEYIAFCPYVSRVNFEIEIFPKKHSPNFENTPVQSLSRLADLLNKSLNLLYKTLDNPAYNFFIHTAPMPTDKKKYPHYHWHIEIFPKTNTWAGIELGTGMEVLMVSPENAASHLRENI</sequence>
<evidence type="ECO:0008006" key="3">
    <source>
        <dbReference type="Google" id="ProtNLM"/>
    </source>
</evidence>
<reference evidence="1 2" key="1">
    <citation type="journal article" date="2016" name="Nat. Commun.">
        <title>Thousands of microbial genomes shed light on interconnected biogeochemical processes in an aquifer system.</title>
        <authorList>
            <person name="Anantharaman K."/>
            <person name="Brown C.T."/>
            <person name="Hug L.A."/>
            <person name="Sharon I."/>
            <person name="Castelle C.J."/>
            <person name="Probst A.J."/>
            <person name="Thomas B.C."/>
            <person name="Singh A."/>
            <person name="Wilkins M.J."/>
            <person name="Karaoz U."/>
            <person name="Brodie E.L."/>
            <person name="Williams K.H."/>
            <person name="Hubbard S.S."/>
            <person name="Banfield J.F."/>
        </authorList>
    </citation>
    <scope>NUCLEOTIDE SEQUENCE [LARGE SCALE GENOMIC DNA]</scope>
</reference>
<dbReference type="SUPFAM" id="SSF54197">
    <property type="entry name" value="HIT-like"/>
    <property type="match status" value="1"/>
</dbReference>
<name>A0A1G2HGH6_9BACT</name>
<comment type="caution">
    <text evidence="1">The sequence shown here is derived from an EMBL/GenBank/DDBJ whole genome shotgun (WGS) entry which is preliminary data.</text>
</comment>
<protein>
    <recommendedName>
        <fullName evidence="3">Galactose-1-phosphate uridyl transferase C-terminal domain-containing protein</fullName>
    </recommendedName>
</protein>
<dbReference type="AlphaFoldDB" id="A0A1G2HGH6"/>